<evidence type="ECO:0000313" key="2">
    <source>
        <dbReference type="Proteomes" id="UP000886653"/>
    </source>
</evidence>
<proteinExistence type="predicted"/>
<name>A0A9P6N7U3_9BASI</name>
<organism evidence="1 2">
    <name type="scientific">Cronartium quercuum f. sp. fusiforme G11</name>
    <dbReference type="NCBI Taxonomy" id="708437"/>
    <lineage>
        <taxon>Eukaryota</taxon>
        <taxon>Fungi</taxon>
        <taxon>Dikarya</taxon>
        <taxon>Basidiomycota</taxon>
        <taxon>Pucciniomycotina</taxon>
        <taxon>Pucciniomycetes</taxon>
        <taxon>Pucciniales</taxon>
        <taxon>Coleosporiaceae</taxon>
        <taxon>Cronartium</taxon>
    </lineage>
</organism>
<gene>
    <name evidence="1" type="ORF">CROQUDRAFT_99867</name>
</gene>
<reference evidence="1" key="1">
    <citation type="submission" date="2013-11" db="EMBL/GenBank/DDBJ databases">
        <title>Genome sequence of the fusiform rust pathogen reveals effectors for host alternation and coevolution with pine.</title>
        <authorList>
            <consortium name="DOE Joint Genome Institute"/>
            <person name="Smith K."/>
            <person name="Pendleton A."/>
            <person name="Kubisiak T."/>
            <person name="Anderson C."/>
            <person name="Salamov A."/>
            <person name="Aerts A."/>
            <person name="Riley R."/>
            <person name="Clum A."/>
            <person name="Lindquist E."/>
            <person name="Ence D."/>
            <person name="Campbell M."/>
            <person name="Kronenberg Z."/>
            <person name="Feau N."/>
            <person name="Dhillon B."/>
            <person name="Hamelin R."/>
            <person name="Burleigh J."/>
            <person name="Smith J."/>
            <person name="Yandell M."/>
            <person name="Nelson C."/>
            <person name="Grigoriev I."/>
            <person name="Davis J."/>
        </authorList>
    </citation>
    <scope>NUCLEOTIDE SEQUENCE</scope>
    <source>
        <strain evidence="1">G11</strain>
    </source>
</reference>
<keyword evidence="2" id="KW-1185">Reference proteome</keyword>
<dbReference type="Proteomes" id="UP000886653">
    <property type="component" value="Unassembled WGS sequence"/>
</dbReference>
<dbReference type="EMBL" id="MU167431">
    <property type="protein sequence ID" value="KAG0140607.1"/>
    <property type="molecule type" value="Genomic_DNA"/>
</dbReference>
<comment type="caution">
    <text evidence="1">The sequence shown here is derived from an EMBL/GenBank/DDBJ whole genome shotgun (WGS) entry which is preliminary data.</text>
</comment>
<protein>
    <submittedName>
        <fullName evidence="1">Uncharacterized protein</fullName>
    </submittedName>
</protein>
<evidence type="ECO:0000313" key="1">
    <source>
        <dbReference type="EMBL" id="KAG0140607.1"/>
    </source>
</evidence>
<accession>A0A9P6N7U3</accession>
<sequence>MAGETADETPEVHLRQNIKFKIVFVGGLQQADNYGKGLFHKLYYKALSEYIRL</sequence>
<dbReference type="AlphaFoldDB" id="A0A9P6N7U3"/>